<dbReference type="Gene3D" id="3.90.25.10">
    <property type="entry name" value="UDP-galactose 4-epimerase, domain 1"/>
    <property type="match status" value="1"/>
</dbReference>
<comment type="similarity">
    <text evidence="1">Belongs to the NmrA-type oxidoreductase family. Isoflavone reductase subfamily.</text>
</comment>
<evidence type="ECO:0000256" key="1">
    <source>
        <dbReference type="ARBA" id="ARBA00005725"/>
    </source>
</evidence>
<keyword evidence="3" id="KW-0560">Oxidoreductase</keyword>
<dbReference type="SUPFAM" id="SSF51735">
    <property type="entry name" value="NAD(P)-binding Rossmann-fold domains"/>
    <property type="match status" value="1"/>
</dbReference>
<evidence type="ECO:0008006" key="6">
    <source>
        <dbReference type="Google" id="ProtNLM"/>
    </source>
</evidence>
<dbReference type="OrthoDB" id="10000533at2759"/>
<gene>
    <name evidence="4" type="ORF">FB567DRAFT_564550</name>
</gene>
<protein>
    <recommendedName>
        <fullName evidence="6">NmrA-like domain-containing protein</fullName>
    </recommendedName>
</protein>
<accession>A0A8K0QUG0</accession>
<dbReference type="InterPro" id="IPR036291">
    <property type="entry name" value="NAD(P)-bd_dom_sf"/>
</dbReference>
<evidence type="ECO:0000313" key="5">
    <source>
        <dbReference type="Proteomes" id="UP000813461"/>
    </source>
</evidence>
<dbReference type="GO" id="GO:0016491">
    <property type="term" value="F:oxidoreductase activity"/>
    <property type="evidence" value="ECO:0007669"/>
    <property type="project" value="UniProtKB-KW"/>
</dbReference>
<organism evidence="4 5">
    <name type="scientific">Paraphoma chrysanthemicola</name>
    <dbReference type="NCBI Taxonomy" id="798071"/>
    <lineage>
        <taxon>Eukaryota</taxon>
        <taxon>Fungi</taxon>
        <taxon>Dikarya</taxon>
        <taxon>Ascomycota</taxon>
        <taxon>Pezizomycotina</taxon>
        <taxon>Dothideomycetes</taxon>
        <taxon>Pleosporomycetidae</taxon>
        <taxon>Pleosporales</taxon>
        <taxon>Pleosporineae</taxon>
        <taxon>Phaeosphaeriaceae</taxon>
        <taxon>Paraphoma</taxon>
    </lineage>
</organism>
<dbReference type="Proteomes" id="UP000813461">
    <property type="component" value="Unassembled WGS sequence"/>
</dbReference>
<evidence type="ECO:0000313" key="4">
    <source>
        <dbReference type="EMBL" id="KAH7071764.1"/>
    </source>
</evidence>
<keyword evidence="5" id="KW-1185">Reference proteome</keyword>
<sequence length="311" mass="34211">MPTLAIAGGTSPSLGRAIVSALLSPRTKHWDALRAIDPENKRTRIRTVDYLSVASLTSALNGVHTLVSVTSATDGTQPQIQINLLRAAVQAGCKRFAPAEWGFGPKAWGDAELAGMGYSEIQSGAFMNYIGLGMYPDQRDIDQNLALREMRDNDGHARGEDQVDGFGAFLIGLKNVIAELPQKDDGSWPRITMTSMIDVGHLSVASLDLPRWEEEMNIAGDTVTMEELLEYAEAVTGRKFEVDVLKRADIETRKAVLAPDDFMGQVFAELKLAYVRDEDDSVVLKPVVNHLCPDVRTTSVREYIEECWRTG</sequence>
<keyword evidence="2" id="KW-0521">NADP</keyword>
<dbReference type="PANTHER" id="PTHR47706">
    <property type="entry name" value="NMRA-LIKE FAMILY PROTEIN"/>
    <property type="match status" value="1"/>
</dbReference>
<reference evidence="4" key="1">
    <citation type="journal article" date="2021" name="Nat. Commun.">
        <title>Genetic determinants of endophytism in the Arabidopsis root mycobiome.</title>
        <authorList>
            <person name="Mesny F."/>
            <person name="Miyauchi S."/>
            <person name="Thiergart T."/>
            <person name="Pickel B."/>
            <person name="Atanasova L."/>
            <person name="Karlsson M."/>
            <person name="Huettel B."/>
            <person name="Barry K.W."/>
            <person name="Haridas S."/>
            <person name="Chen C."/>
            <person name="Bauer D."/>
            <person name="Andreopoulos W."/>
            <person name="Pangilinan J."/>
            <person name="LaButti K."/>
            <person name="Riley R."/>
            <person name="Lipzen A."/>
            <person name="Clum A."/>
            <person name="Drula E."/>
            <person name="Henrissat B."/>
            <person name="Kohler A."/>
            <person name="Grigoriev I.V."/>
            <person name="Martin F.M."/>
            <person name="Hacquard S."/>
        </authorList>
    </citation>
    <scope>NUCLEOTIDE SEQUENCE</scope>
    <source>
        <strain evidence="4">MPI-SDFR-AT-0120</strain>
    </source>
</reference>
<evidence type="ECO:0000256" key="3">
    <source>
        <dbReference type="ARBA" id="ARBA00023002"/>
    </source>
</evidence>
<evidence type="ECO:0000256" key="2">
    <source>
        <dbReference type="ARBA" id="ARBA00022857"/>
    </source>
</evidence>
<dbReference type="InterPro" id="IPR051609">
    <property type="entry name" value="NmrA/Isoflavone_reductase-like"/>
</dbReference>
<dbReference type="AlphaFoldDB" id="A0A8K0QUG0"/>
<name>A0A8K0QUG0_9PLEO</name>
<comment type="caution">
    <text evidence="4">The sequence shown here is derived from an EMBL/GenBank/DDBJ whole genome shotgun (WGS) entry which is preliminary data.</text>
</comment>
<dbReference type="PANTHER" id="PTHR47706:SF4">
    <property type="entry name" value="NMRA-LIKE DOMAIN-CONTAINING PROTEIN"/>
    <property type="match status" value="1"/>
</dbReference>
<dbReference type="EMBL" id="JAGMVJ010000024">
    <property type="protein sequence ID" value="KAH7071764.1"/>
    <property type="molecule type" value="Genomic_DNA"/>
</dbReference>
<dbReference type="Gene3D" id="3.40.50.720">
    <property type="entry name" value="NAD(P)-binding Rossmann-like Domain"/>
    <property type="match status" value="2"/>
</dbReference>
<proteinExistence type="inferred from homology"/>